<proteinExistence type="inferred from homology"/>
<organism evidence="7 8">
    <name type="scientific">Friedmanniomyces simplex</name>
    <dbReference type="NCBI Taxonomy" id="329884"/>
    <lineage>
        <taxon>Eukaryota</taxon>
        <taxon>Fungi</taxon>
        <taxon>Dikarya</taxon>
        <taxon>Ascomycota</taxon>
        <taxon>Pezizomycotina</taxon>
        <taxon>Dothideomycetes</taxon>
        <taxon>Dothideomycetidae</taxon>
        <taxon>Mycosphaerellales</taxon>
        <taxon>Teratosphaeriaceae</taxon>
        <taxon>Friedmanniomyces</taxon>
    </lineage>
</organism>
<evidence type="ECO:0000256" key="3">
    <source>
        <dbReference type="ARBA" id="ARBA00022692"/>
    </source>
</evidence>
<dbReference type="AlphaFoldDB" id="A0A4U0XSH7"/>
<protein>
    <recommendedName>
        <fullName evidence="9">FUN14 domain-containing protein</fullName>
    </recommendedName>
</protein>
<evidence type="ECO:0000256" key="2">
    <source>
        <dbReference type="ARBA" id="ARBA00009160"/>
    </source>
</evidence>
<sequence length="166" mass="17867">MASRLLNPSLFHLRTPLLAASLGFSGALLLHQTFHSRRLLRLDSVASPAASPKDWSFSQYQHDARTPVTKGDGTLNPNAIRQLSLGSILGLVGGLGISLFSKPLALLIGLLVVGVQTAEYYGIHLVPYGRLQSYVKGVDLRSAVQDNVAFKLSFGTLFALSAFAEF</sequence>
<reference evidence="7 8" key="1">
    <citation type="submission" date="2017-03" db="EMBL/GenBank/DDBJ databases">
        <title>Genomes of endolithic fungi from Antarctica.</title>
        <authorList>
            <person name="Coleine C."/>
            <person name="Masonjones S."/>
            <person name="Stajich J.E."/>
        </authorList>
    </citation>
    <scope>NUCLEOTIDE SEQUENCE [LARGE SCALE GENOMIC DNA]</scope>
    <source>
        <strain evidence="7 8">CCFEE 5184</strain>
    </source>
</reference>
<comment type="similarity">
    <text evidence="2">Belongs to the FUN14 family.</text>
</comment>
<evidence type="ECO:0000256" key="6">
    <source>
        <dbReference type="SAM" id="Phobius"/>
    </source>
</evidence>
<evidence type="ECO:0000256" key="5">
    <source>
        <dbReference type="ARBA" id="ARBA00023136"/>
    </source>
</evidence>
<name>A0A4U0XSH7_9PEZI</name>
<dbReference type="OrthoDB" id="3990500at2759"/>
<dbReference type="InterPro" id="IPR007014">
    <property type="entry name" value="FUN14"/>
</dbReference>
<comment type="subcellular location">
    <subcellularLocation>
        <location evidence="1">Membrane</location>
    </subcellularLocation>
</comment>
<evidence type="ECO:0008006" key="9">
    <source>
        <dbReference type="Google" id="ProtNLM"/>
    </source>
</evidence>
<feature type="transmembrane region" description="Helical" evidence="6">
    <location>
        <begin position="106"/>
        <end position="127"/>
    </location>
</feature>
<keyword evidence="5 6" id="KW-0472">Membrane</keyword>
<dbReference type="EMBL" id="NAJQ01000109">
    <property type="protein sequence ID" value="TKA78588.1"/>
    <property type="molecule type" value="Genomic_DNA"/>
</dbReference>
<dbReference type="GO" id="GO:0016020">
    <property type="term" value="C:membrane"/>
    <property type="evidence" value="ECO:0007669"/>
    <property type="project" value="UniProtKB-SubCell"/>
</dbReference>
<evidence type="ECO:0000256" key="1">
    <source>
        <dbReference type="ARBA" id="ARBA00004370"/>
    </source>
</evidence>
<feature type="transmembrane region" description="Helical" evidence="6">
    <location>
        <begin position="83"/>
        <end position="100"/>
    </location>
</feature>
<dbReference type="Proteomes" id="UP000309340">
    <property type="component" value="Unassembled WGS sequence"/>
</dbReference>
<comment type="caution">
    <text evidence="7">The sequence shown here is derived from an EMBL/GenBank/DDBJ whole genome shotgun (WGS) entry which is preliminary data.</text>
</comment>
<keyword evidence="3 6" id="KW-0812">Transmembrane</keyword>
<gene>
    <name evidence="7" type="ORF">B0A55_03870</name>
</gene>
<evidence type="ECO:0000256" key="4">
    <source>
        <dbReference type="ARBA" id="ARBA00022989"/>
    </source>
</evidence>
<keyword evidence="4 6" id="KW-1133">Transmembrane helix</keyword>
<keyword evidence="8" id="KW-1185">Reference proteome</keyword>
<evidence type="ECO:0000313" key="8">
    <source>
        <dbReference type="Proteomes" id="UP000309340"/>
    </source>
</evidence>
<dbReference type="Pfam" id="PF04930">
    <property type="entry name" value="FUN14"/>
    <property type="match status" value="1"/>
</dbReference>
<accession>A0A4U0XSH7</accession>
<feature type="transmembrane region" description="Helical" evidence="6">
    <location>
        <begin position="12"/>
        <end position="31"/>
    </location>
</feature>
<dbReference type="STRING" id="329884.A0A4U0XSH7"/>
<evidence type="ECO:0000313" key="7">
    <source>
        <dbReference type="EMBL" id="TKA78588.1"/>
    </source>
</evidence>